<name>A0A8K1HGW4_9VIRU</name>
<dbReference type="InterPro" id="IPR029053">
    <property type="entry name" value="Viral_coat"/>
</dbReference>
<feature type="domain" description="Dicistrovirus capsid-polyprotein C-terminal" evidence="4">
    <location>
        <begin position="631"/>
        <end position="794"/>
    </location>
</feature>
<evidence type="ECO:0000256" key="1">
    <source>
        <dbReference type="ARBA" id="ARBA00004328"/>
    </source>
</evidence>
<reference evidence="5" key="1">
    <citation type="submission" date="2021-07" db="EMBL/GenBank/DDBJ databases">
        <title>Communication and adaptive evolution of viruses within giant pandas and their associated organisms in a local ecological environment.</title>
        <authorList>
            <person name="Zhao M."/>
            <person name="Liu S."/>
            <person name="Zhang W."/>
        </authorList>
    </citation>
    <scope>NUCLEOTIDE SEQUENCE</scope>
    <source>
        <strain evidence="5">Mos091PicorV01-10</strain>
    </source>
</reference>
<dbReference type="EMBL" id="MZ556265">
    <property type="protein sequence ID" value="UBJ26109.1"/>
    <property type="molecule type" value="Genomic_RNA"/>
</dbReference>
<keyword evidence="2" id="KW-0946">Virion</keyword>
<dbReference type="Gene3D" id="2.60.120.20">
    <property type="match status" value="3"/>
</dbReference>
<dbReference type="Pfam" id="PF08762">
    <property type="entry name" value="CRPV_capsid"/>
    <property type="match status" value="1"/>
</dbReference>
<comment type="subcellular location">
    <subcellularLocation>
        <location evidence="1">Virion</location>
    </subcellularLocation>
</comment>
<dbReference type="GO" id="GO:0044423">
    <property type="term" value="C:virion component"/>
    <property type="evidence" value="ECO:0007669"/>
    <property type="project" value="UniProtKB-KW"/>
</dbReference>
<evidence type="ECO:0000313" key="5">
    <source>
        <dbReference type="EMBL" id="UBJ26109.1"/>
    </source>
</evidence>
<protein>
    <recommendedName>
        <fullName evidence="4">Dicistrovirus capsid-polyprotein C-terminal domain-containing protein</fullName>
    </recommendedName>
</protein>
<accession>A0A8K1HGW4</accession>
<feature type="compositionally biased region" description="Low complexity" evidence="3">
    <location>
        <begin position="221"/>
        <end position="231"/>
    </location>
</feature>
<feature type="region of interest" description="Disordered" evidence="3">
    <location>
        <begin position="217"/>
        <end position="247"/>
    </location>
</feature>
<evidence type="ECO:0000256" key="2">
    <source>
        <dbReference type="ARBA" id="ARBA00022844"/>
    </source>
</evidence>
<proteinExistence type="predicted"/>
<dbReference type="InterPro" id="IPR014872">
    <property type="entry name" value="Dicistrovirus_capsid-polyPr_C"/>
</dbReference>
<evidence type="ECO:0000256" key="3">
    <source>
        <dbReference type="SAM" id="MobiDB-lite"/>
    </source>
</evidence>
<evidence type="ECO:0000259" key="4">
    <source>
        <dbReference type="Pfam" id="PF08762"/>
    </source>
</evidence>
<sequence>MEQELGSREVQNFKEGRDHSIHDILTREYLVMSSVIPIGGEPGEQLYLLDPIELFLSQTNVHDKIKGFAFLRTLLKVRFEFTVAPKTSGGLIIALYADMTDQAIASRTSRLVQISQTPHMKVSLTTSQTISMTVPWVSAFLSRNLQSGTGRPGKLYIGRLTPLDIGTVKMNVYIQADAGTVQLEYPTIGAPLVSEAFLRKRVEEANRELRAMVARNSKMHPPVQRSAAAAPPQRPRPIPQKHVSEASNMKNEGIVSAVLREGAQVATSAAGLPVVGNLASTVAPLLKAGANTASALGYSKPTLDAPVVAVKWKPGDGQLSSQTAINDHVYTLDQETSIATDYPLFGTQLDEMSVDYIMRTPNILDDKIFKISDDQVPNQVLATFPLTINPIIKDDGGLYLTHQAWVSSTCQNWNANLHYDFDVFLTTFHNVKLRFLEAPNDHGTYAVGDIIDKDVVNLAMSNVVQFTGDKANQQITAKPMANTAMKYVATPFIADGTSSGYEYLLAKQKTEFCSYGTLYVLVEVPLEVTADVAHTIYCVPSFHATDVALSNPSTLINYLPMKHSSSSSLTTGFGNSSRSATQTRSFPIASGPSVPIDPIRNLEISMGDRFSHLNKVLMSYLPFSPTKAITESEALVVNPYQFRATEDSEYIDLVDYFSSGYGFYTGQMALRMITHETQGFIGDSFVMSTFANQYFKNTSPTGFKLLDNAGYITSGVRCIPHFAQEGAIDAKVPYYQAFNISRVSHPDTYASWNDGQLPIHWYFKSSTSQKVKVFRAIKDKFRFGFLTSLPPFVINPEAIIHAP</sequence>
<organism evidence="5">
    <name type="scientific">Sichuan mosquito picorna-like virus</name>
    <dbReference type="NCBI Taxonomy" id="2863998"/>
    <lineage>
        <taxon>Viruses</taxon>
        <taxon>Riboviria</taxon>
        <taxon>Orthornavirae</taxon>
        <taxon>Pisuviricota</taxon>
        <taxon>Pisoniviricetes</taxon>
        <taxon>Picornavirales</taxon>
    </lineage>
</organism>
<dbReference type="SUPFAM" id="SSF88633">
    <property type="entry name" value="Positive stranded ssRNA viruses"/>
    <property type="match status" value="3"/>
</dbReference>